<evidence type="ECO:0000313" key="3">
    <source>
        <dbReference type="Proteomes" id="UP000235786"/>
    </source>
</evidence>
<name>A0A2J6RRZ1_HYAVF</name>
<keyword evidence="1" id="KW-0472">Membrane</keyword>
<evidence type="ECO:0000256" key="1">
    <source>
        <dbReference type="SAM" id="Phobius"/>
    </source>
</evidence>
<organism evidence="2 3">
    <name type="scientific">Hyaloscypha variabilis (strain UAMH 11265 / GT02V1 / F)</name>
    <name type="common">Meliniomyces variabilis</name>
    <dbReference type="NCBI Taxonomy" id="1149755"/>
    <lineage>
        <taxon>Eukaryota</taxon>
        <taxon>Fungi</taxon>
        <taxon>Dikarya</taxon>
        <taxon>Ascomycota</taxon>
        <taxon>Pezizomycotina</taxon>
        <taxon>Leotiomycetes</taxon>
        <taxon>Helotiales</taxon>
        <taxon>Hyaloscyphaceae</taxon>
        <taxon>Hyaloscypha</taxon>
        <taxon>Hyaloscypha variabilis</taxon>
    </lineage>
</organism>
<keyword evidence="3" id="KW-1185">Reference proteome</keyword>
<reference evidence="2 3" key="1">
    <citation type="submission" date="2016-04" db="EMBL/GenBank/DDBJ databases">
        <title>A degradative enzymes factory behind the ericoid mycorrhizal symbiosis.</title>
        <authorList>
            <consortium name="DOE Joint Genome Institute"/>
            <person name="Martino E."/>
            <person name="Morin E."/>
            <person name="Grelet G."/>
            <person name="Kuo A."/>
            <person name="Kohler A."/>
            <person name="Daghino S."/>
            <person name="Barry K."/>
            <person name="Choi C."/>
            <person name="Cichocki N."/>
            <person name="Clum A."/>
            <person name="Copeland A."/>
            <person name="Hainaut M."/>
            <person name="Haridas S."/>
            <person name="Labutti K."/>
            <person name="Lindquist E."/>
            <person name="Lipzen A."/>
            <person name="Khouja H.-R."/>
            <person name="Murat C."/>
            <person name="Ohm R."/>
            <person name="Olson A."/>
            <person name="Spatafora J."/>
            <person name="Veneault-Fourrey C."/>
            <person name="Henrissat B."/>
            <person name="Grigoriev I."/>
            <person name="Martin F."/>
            <person name="Perotto S."/>
        </authorList>
    </citation>
    <scope>NUCLEOTIDE SEQUENCE [LARGE SCALE GENOMIC DNA]</scope>
    <source>
        <strain evidence="2 3">F</strain>
    </source>
</reference>
<accession>A0A2J6RRZ1</accession>
<protein>
    <submittedName>
        <fullName evidence="2">Uncharacterized protein</fullName>
    </submittedName>
</protein>
<dbReference type="EMBL" id="KZ613944">
    <property type="protein sequence ID" value="PMD41291.1"/>
    <property type="molecule type" value="Genomic_DNA"/>
</dbReference>
<dbReference type="OrthoDB" id="3557339at2759"/>
<evidence type="ECO:0000313" key="2">
    <source>
        <dbReference type="EMBL" id="PMD41291.1"/>
    </source>
</evidence>
<dbReference type="AlphaFoldDB" id="A0A2J6RRZ1"/>
<sequence>MVSQDVTIAIVFGLIGALISLVGVVIACLTLRFMVMEKYERKEREAHEPILRLEHTHLFPQPTQQRVRERPPKI</sequence>
<proteinExistence type="predicted"/>
<keyword evidence="1" id="KW-0812">Transmembrane</keyword>
<gene>
    <name evidence="2" type="ORF">L207DRAFT_511187</name>
</gene>
<dbReference type="Proteomes" id="UP000235786">
    <property type="component" value="Unassembled WGS sequence"/>
</dbReference>
<keyword evidence="1" id="KW-1133">Transmembrane helix</keyword>
<feature type="transmembrane region" description="Helical" evidence="1">
    <location>
        <begin position="6"/>
        <end position="35"/>
    </location>
</feature>